<dbReference type="KEGG" id="dpx:DAPPUDRAFT_239470"/>
<accession>E9G9F4</accession>
<evidence type="ECO:0000313" key="1">
    <source>
        <dbReference type="EMBL" id="EFX83884.1"/>
    </source>
</evidence>
<dbReference type="InParanoid" id="E9G9F4"/>
<evidence type="ECO:0000313" key="2">
    <source>
        <dbReference type="Proteomes" id="UP000000305"/>
    </source>
</evidence>
<reference evidence="1 2" key="1">
    <citation type="journal article" date="2011" name="Science">
        <title>The ecoresponsive genome of Daphnia pulex.</title>
        <authorList>
            <person name="Colbourne J.K."/>
            <person name="Pfrender M.E."/>
            <person name="Gilbert D."/>
            <person name="Thomas W.K."/>
            <person name="Tucker A."/>
            <person name="Oakley T.H."/>
            <person name="Tokishita S."/>
            <person name="Aerts A."/>
            <person name="Arnold G.J."/>
            <person name="Basu M.K."/>
            <person name="Bauer D.J."/>
            <person name="Caceres C.E."/>
            <person name="Carmel L."/>
            <person name="Casola C."/>
            <person name="Choi J.H."/>
            <person name="Detter J.C."/>
            <person name="Dong Q."/>
            <person name="Dusheyko S."/>
            <person name="Eads B.D."/>
            <person name="Frohlich T."/>
            <person name="Geiler-Samerotte K.A."/>
            <person name="Gerlach D."/>
            <person name="Hatcher P."/>
            <person name="Jogdeo S."/>
            <person name="Krijgsveld J."/>
            <person name="Kriventseva E.V."/>
            <person name="Kultz D."/>
            <person name="Laforsch C."/>
            <person name="Lindquist E."/>
            <person name="Lopez J."/>
            <person name="Manak J.R."/>
            <person name="Muller J."/>
            <person name="Pangilinan J."/>
            <person name="Patwardhan R.P."/>
            <person name="Pitluck S."/>
            <person name="Pritham E.J."/>
            <person name="Rechtsteiner A."/>
            <person name="Rho M."/>
            <person name="Rogozin I.B."/>
            <person name="Sakarya O."/>
            <person name="Salamov A."/>
            <person name="Schaack S."/>
            <person name="Shapiro H."/>
            <person name="Shiga Y."/>
            <person name="Skalitzky C."/>
            <person name="Smith Z."/>
            <person name="Souvorov A."/>
            <person name="Sung W."/>
            <person name="Tang Z."/>
            <person name="Tsuchiya D."/>
            <person name="Tu H."/>
            <person name="Vos H."/>
            <person name="Wang M."/>
            <person name="Wolf Y.I."/>
            <person name="Yamagata H."/>
            <person name="Yamada T."/>
            <person name="Ye Y."/>
            <person name="Shaw J.R."/>
            <person name="Andrews J."/>
            <person name="Crease T.J."/>
            <person name="Tang H."/>
            <person name="Lucas S.M."/>
            <person name="Robertson H.M."/>
            <person name="Bork P."/>
            <person name="Koonin E.V."/>
            <person name="Zdobnov E.M."/>
            <person name="Grigoriev I.V."/>
            <person name="Lynch M."/>
            <person name="Boore J.L."/>
        </authorList>
    </citation>
    <scope>NUCLEOTIDE SEQUENCE [LARGE SCALE GENOMIC DNA]</scope>
</reference>
<dbReference type="EMBL" id="GL732536">
    <property type="protein sequence ID" value="EFX83884.1"/>
    <property type="molecule type" value="Genomic_DNA"/>
</dbReference>
<name>E9G9F4_DAPPU</name>
<keyword evidence="2" id="KW-1185">Reference proteome</keyword>
<dbReference type="HOGENOM" id="CLU_2906317_0_0_1"/>
<dbReference type="Proteomes" id="UP000000305">
    <property type="component" value="Unassembled WGS sequence"/>
</dbReference>
<organism evidence="1 2">
    <name type="scientific">Daphnia pulex</name>
    <name type="common">Water flea</name>
    <dbReference type="NCBI Taxonomy" id="6669"/>
    <lineage>
        <taxon>Eukaryota</taxon>
        <taxon>Metazoa</taxon>
        <taxon>Ecdysozoa</taxon>
        <taxon>Arthropoda</taxon>
        <taxon>Crustacea</taxon>
        <taxon>Branchiopoda</taxon>
        <taxon>Diplostraca</taxon>
        <taxon>Cladocera</taxon>
        <taxon>Anomopoda</taxon>
        <taxon>Daphniidae</taxon>
        <taxon>Daphnia</taxon>
    </lineage>
</organism>
<dbReference type="AlphaFoldDB" id="E9G9F4"/>
<sequence>MEEDFDCADTQAQTAAEAHSESILVIQASSEMNSNAVSFYPLKEKPAREKKGKPKVKWADKS</sequence>
<protein>
    <submittedName>
        <fullName evidence="1">Uncharacterized protein</fullName>
    </submittedName>
</protein>
<gene>
    <name evidence="1" type="ORF">DAPPUDRAFT_239470</name>
</gene>
<proteinExistence type="predicted"/>